<feature type="transmembrane region" description="Helical" evidence="6">
    <location>
        <begin position="463"/>
        <end position="485"/>
    </location>
</feature>
<evidence type="ECO:0000313" key="8">
    <source>
        <dbReference type="EMBL" id="KIW16879.1"/>
    </source>
</evidence>
<dbReference type="InterPro" id="IPR020846">
    <property type="entry name" value="MFS_dom"/>
</dbReference>
<feature type="domain" description="Major facilitator superfamily (MFS) profile" evidence="7">
    <location>
        <begin position="68"/>
        <end position="492"/>
    </location>
</feature>
<evidence type="ECO:0000259" key="7">
    <source>
        <dbReference type="PROSITE" id="PS50850"/>
    </source>
</evidence>
<feature type="region of interest" description="Disordered" evidence="5">
    <location>
        <begin position="1"/>
        <end position="56"/>
    </location>
</feature>
<dbReference type="AlphaFoldDB" id="A0A0D2BZV1"/>
<proteinExistence type="predicted"/>
<reference evidence="8 9" key="1">
    <citation type="submission" date="2015-01" db="EMBL/GenBank/DDBJ databases">
        <title>The Genome Sequence of Exophiala spinifera CBS89968.</title>
        <authorList>
            <consortium name="The Broad Institute Genomics Platform"/>
            <person name="Cuomo C."/>
            <person name="de Hoog S."/>
            <person name="Gorbushina A."/>
            <person name="Stielow B."/>
            <person name="Teixiera M."/>
            <person name="Abouelleil A."/>
            <person name="Chapman S.B."/>
            <person name="Priest M."/>
            <person name="Young S.K."/>
            <person name="Wortman J."/>
            <person name="Nusbaum C."/>
            <person name="Birren B."/>
        </authorList>
    </citation>
    <scope>NUCLEOTIDE SEQUENCE [LARGE SCALE GENOMIC DNA]</scope>
    <source>
        <strain evidence="8 9">CBS 89968</strain>
    </source>
</reference>
<feature type="transmembrane region" description="Helical" evidence="6">
    <location>
        <begin position="66"/>
        <end position="86"/>
    </location>
</feature>
<dbReference type="HOGENOM" id="CLU_008455_1_3_1"/>
<dbReference type="Gene3D" id="1.20.1250.20">
    <property type="entry name" value="MFS general substrate transporter like domains"/>
    <property type="match status" value="1"/>
</dbReference>
<keyword evidence="3 6" id="KW-1133">Transmembrane helix</keyword>
<dbReference type="Pfam" id="PF07690">
    <property type="entry name" value="MFS_1"/>
    <property type="match status" value="1"/>
</dbReference>
<dbReference type="InterPro" id="IPR036259">
    <property type="entry name" value="MFS_trans_sf"/>
</dbReference>
<feature type="transmembrane region" description="Helical" evidence="6">
    <location>
        <begin position="371"/>
        <end position="391"/>
    </location>
</feature>
<dbReference type="GO" id="GO:0022857">
    <property type="term" value="F:transmembrane transporter activity"/>
    <property type="evidence" value="ECO:0007669"/>
    <property type="project" value="InterPro"/>
</dbReference>
<comment type="subcellular location">
    <subcellularLocation>
        <location evidence="1">Membrane</location>
        <topology evidence="1">Multi-pass membrane protein</topology>
    </subcellularLocation>
</comment>
<feature type="transmembrane region" description="Helical" evidence="6">
    <location>
        <begin position="294"/>
        <end position="318"/>
    </location>
</feature>
<keyword evidence="2 6" id="KW-0812">Transmembrane</keyword>
<feature type="transmembrane region" description="Helical" evidence="6">
    <location>
        <begin position="133"/>
        <end position="153"/>
    </location>
</feature>
<feature type="transmembrane region" description="Helical" evidence="6">
    <location>
        <begin position="159"/>
        <end position="181"/>
    </location>
</feature>
<gene>
    <name evidence="8" type="ORF">PV08_04069</name>
</gene>
<evidence type="ECO:0000256" key="3">
    <source>
        <dbReference type="ARBA" id="ARBA00022989"/>
    </source>
</evidence>
<feature type="transmembrane region" description="Helical" evidence="6">
    <location>
        <begin position="330"/>
        <end position="350"/>
    </location>
</feature>
<evidence type="ECO:0000256" key="2">
    <source>
        <dbReference type="ARBA" id="ARBA00022692"/>
    </source>
</evidence>
<evidence type="ECO:0000256" key="6">
    <source>
        <dbReference type="SAM" id="Phobius"/>
    </source>
</evidence>
<keyword evidence="4 6" id="KW-0472">Membrane</keyword>
<dbReference type="EMBL" id="KN847494">
    <property type="protein sequence ID" value="KIW16879.1"/>
    <property type="molecule type" value="Genomic_DNA"/>
</dbReference>
<evidence type="ECO:0000313" key="9">
    <source>
        <dbReference type="Proteomes" id="UP000053328"/>
    </source>
</evidence>
<feature type="transmembrane region" description="Helical" evidence="6">
    <location>
        <begin position="222"/>
        <end position="242"/>
    </location>
</feature>
<evidence type="ECO:0000256" key="5">
    <source>
        <dbReference type="SAM" id="MobiDB-lite"/>
    </source>
</evidence>
<evidence type="ECO:0000256" key="4">
    <source>
        <dbReference type="ARBA" id="ARBA00023136"/>
    </source>
</evidence>
<dbReference type="InterPro" id="IPR011701">
    <property type="entry name" value="MFS"/>
</dbReference>
<dbReference type="PANTHER" id="PTHR23502">
    <property type="entry name" value="MAJOR FACILITATOR SUPERFAMILY"/>
    <property type="match status" value="1"/>
</dbReference>
<evidence type="ECO:0000256" key="1">
    <source>
        <dbReference type="ARBA" id="ARBA00004141"/>
    </source>
</evidence>
<dbReference type="Proteomes" id="UP000053328">
    <property type="component" value="Unassembled WGS sequence"/>
</dbReference>
<dbReference type="OrthoDB" id="6770063at2759"/>
<dbReference type="VEuPathDB" id="FungiDB:PV08_04069"/>
<feature type="transmembrane region" description="Helical" evidence="6">
    <location>
        <begin position="403"/>
        <end position="424"/>
    </location>
</feature>
<feature type="transmembrane region" description="Helical" evidence="6">
    <location>
        <begin position="106"/>
        <end position="126"/>
    </location>
</feature>
<sequence length="503" mass="55332">MLLTSEDTTDTGKCQDVEKSAAAVQAGSEQETTSPLTLTERELQIPPNPPGPYDDDPRDWSALRKAFTAVLVSLGQLVALMSASVVSPALPVIARDLGLGESTMQITFSIYMLGLGLGPFFIAACSETFGRRPIWFCSHVFYIFWNTLCPAGNSPPLMIAGRFLSGIGASVGVALSGPIVADMYPPEERGRSLAIATFAPYLGPALGPVLGGVMTQHTKWQWLFWVLSIFDAFVVLVAFFTLHETYEPILRRKQDKKEVGDQGFVNKSLDAVRRLKNNIGTPVSLLCRRPIVQVFSLLMGLSFGVYCITLSTFAVLWVDQYHQSVFISSLHYIAIAVGATLGSQTGGYLTDFIWRRLREKAGGNVTPEYRVPMMVPGVLLMPIGLLLYGWAAESKTHWTVVDLGVVVFVMRSLVWVQATMAYLLDEFVKHAASANAASRGMSYLLGFVFPIFAPQLYQKLGYGWGNSLLALLVVTLGWPMPMILWKFGARLRAISWGSEHVRR</sequence>
<feature type="transmembrane region" description="Helical" evidence="6">
    <location>
        <begin position="193"/>
        <end position="210"/>
    </location>
</feature>
<keyword evidence="9" id="KW-1185">Reference proteome</keyword>
<feature type="compositionally biased region" description="Polar residues" evidence="5">
    <location>
        <begin position="27"/>
        <end position="37"/>
    </location>
</feature>
<dbReference type="PROSITE" id="PS50850">
    <property type="entry name" value="MFS"/>
    <property type="match status" value="1"/>
</dbReference>
<protein>
    <recommendedName>
        <fullName evidence="7">Major facilitator superfamily (MFS) profile domain-containing protein</fullName>
    </recommendedName>
</protein>
<dbReference type="GO" id="GO:0016020">
    <property type="term" value="C:membrane"/>
    <property type="evidence" value="ECO:0007669"/>
    <property type="project" value="UniProtKB-SubCell"/>
</dbReference>
<feature type="transmembrane region" description="Helical" evidence="6">
    <location>
        <begin position="436"/>
        <end position="457"/>
    </location>
</feature>
<accession>A0A0D2BZV1</accession>
<dbReference type="CDD" id="cd17323">
    <property type="entry name" value="MFS_Tpo1_MDR_like"/>
    <property type="match status" value="1"/>
</dbReference>
<dbReference type="PANTHER" id="PTHR23502:SF60">
    <property type="entry name" value="MAJOR FACILITATOR SUPERFAMILY (MFS) PROFILE DOMAIN-CONTAINING PROTEIN-RELATED"/>
    <property type="match status" value="1"/>
</dbReference>
<dbReference type="SUPFAM" id="SSF103473">
    <property type="entry name" value="MFS general substrate transporter"/>
    <property type="match status" value="1"/>
</dbReference>
<dbReference type="GeneID" id="27331152"/>
<name>A0A0D2BZV1_9EURO</name>
<organism evidence="8 9">
    <name type="scientific">Exophiala spinifera</name>
    <dbReference type="NCBI Taxonomy" id="91928"/>
    <lineage>
        <taxon>Eukaryota</taxon>
        <taxon>Fungi</taxon>
        <taxon>Dikarya</taxon>
        <taxon>Ascomycota</taxon>
        <taxon>Pezizomycotina</taxon>
        <taxon>Eurotiomycetes</taxon>
        <taxon>Chaetothyriomycetidae</taxon>
        <taxon>Chaetothyriales</taxon>
        <taxon>Herpotrichiellaceae</taxon>
        <taxon>Exophiala</taxon>
    </lineage>
</organism>
<dbReference type="RefSeq" id="XP_016237095.1">
    <property type="nucleotide sequence ID" value="XM_016378418.1"/>
</dbReference>